<evidence type="ECO:0000256" key="1">
    <source>
        <dbReference type="ARBA" id="ARBA00022737"/>
    </source>
</evidence>
<dbReference type="PROSITE" id="PS50297">
    <property type="entry name" value="ANK_REP_REGION"/>
    <property type="match status" value="2"/>
</dbReference>
<keyword evidence="1" id="KW-0677">Repeat</keyword>
<evidence type="ECO:0000256" key="2">
    <source>
        <dbReference type="PROSITE-ProRule" id="PRU00023"/>
    </source>
</evidence>
<feature type="repeat" description="ANK" evidence="2">
    <location>
        <begin position="68"/>
        <end position="100"/>
    </location>
</feature>
<dbReference type="SUPFAM" id="SSF48403">
    <property type="entry name" value="Ankyrin repeat"/>
    <property type="match status" value="1"/>
</dbReference>
<dbReference type="PRINTS" id="PR01415">
    <property type="entry name" value="ANKYRIN"/>
</dbReference>
<dbReference type="AlphaFoldDB" id="U2ZTD2"/>
<keyword evidence="2" id="KW-0040">ANK repeat</keyword>
<proteinExistence type="predicted"/>
<dbReference type="SMART" id="SM00248">
    <property type="entry name" value="ANK"/>
    <property type="match status" value="2"/>
</dbReference>
<dbReference type="Gene3D" id="1.25.40.20">
    <property type="entry name" value="Ankyrin repeat-containing domain"/>
    <property type="match status" value="1"/>
</dbReference>
<dbReference type="Pfam" id="PF12796">
    <property type="entry name" value="Ank_2"/>
    <property type="match status" value="1"/>
</dbReference>
<comment type="caution">
    <text evidence="3">The sequence shown here is derived from an EMBL/GenBank/DDBJ whole genome shotgun (WGS) entry which is preliminary data.</text>
</comment>
<evidence type="ECO:0000313" key="3">
    <source>
        <dbReference type="EMBL" id="GAD64710.1"/>
    </source>
</evidence>
<dbReference type="eggNOG" id="COG0666">
    <property type="taxonomic scope" value="Bacteria"/>
</dbReference>
<sequence length="159" mass="17882">MERSQSLRNFLNSLKEDLVTFENADFSDISWCSYEGENALHIAVIRNEIDLARELIDLGIEINARGDLGHTPLHEAASMCDLSMVKLLVESGADLHALTEGDPAFTLARYAKKDDICDYLGAEMNKVHQKDPAAWAKAQISYLKREIVRLQKQYNVQSA</sequence>
<accession>U2ZTD2</accession>
<reference evidence="3" key="1">
    <citation type="submission" date="2024-09" db="EMBL/GenBank/DDBJ databases">
        <title>Whole genome shotgun sequence of Pseudomonas alcaligenes NBRC 14159.</title>
        <authorList>
            <person name="Yoshida I."/>
            <person name="Hosoyama A."/>
            <person name="Tsuchikane K."/>
            <person name="Noguchi M."/>
            <person name="Hirakata S."/>
            <person name="Ando Y."/>
            <person name="Ohji S."/>
            <person name="Yamazoe A."/>
            <person name="Yamazaki S."/>
            <person name="Fujita N."/>
        </authorList>
    </citation>
    <scope>NUCLEOTIDE SEQUENCE</scope>
    <source>
        <strain evidence="3">NBRC 14159</strain>
    </source>
</reference>
<dbReference type="RefSeq" id="WP_021702783.1">
    <property type="nucleotide sequence ID" value="NZ_BATI01000045.1"/>
</dbReference>
<organism evidence="3 4">
    <name type="scientific">Aquipseudomonas alcaligenes (strain ATCC 14909 / DSM 50342 / CCUG 1425 / JCM 20561 / NBRC 14159 / NCIMB 9945 / NCTC 10367 / 1577)</name>
    <name type="common">Pseudomonas alcaligenes</name>
    <dbReference type="NCBI Taxonomy" id="1215092"/>
    <lineage>
        <taxon>Bacteria</taxon>
        <taxon>Pseudomonadati</taxon>
        <taxon>Pseudomonadota</taxon>
        <taxon>Gammaproteobacteria</taxon>
        <taxon>Pseudomonadales</taxon>
        <taxon>Pseudomonadaceae</taxon>
        <taxon>Aquipseudomonas</taxon>
    </lineage>
</organism>
<dbReference type="EMBL" id="BATI01000045">
    <property type="protein sequence ID" value="GAD64710.1"/>
    <property type="molecule type" value="Genomic_DNA"/>
</dbReference>
<protein>
    <submittedName>
        <fullName evidence="3">Uncharacterized protein</fullName>
    </submittedName>
</protein>
<dbReference type="InterPro" id="IPR036770">
    <property type="entry name" value="Ankyrin_rpt-contain_sf"/>
</dbReference>
<evidence type="ECO:0000313" key="4">
    <source>
        <dbReference type="Proteomes" id="UP000016560"/>
    </source>
</evidence>
<dbReference type="PANTHER" id="PTHR24161">
    <property type="entry name" value="ANK_REP_REGION DOMAIN-CONTAINING PROTEIN-RELATED"/>
    <property type="match status" value="1"/>
</dbReference>
<dbReference type="OrthoDB" id="671583at2"/>
<dbReference type="PANTHER" id="PTHR24161:SF85">
    <property type="entry name" value="PALMITOYLTRANSFERASE HIP14"/>
    <property type="match status" value="1"/>
</dbReference>
<feature type="repeat" description="ANK" evidence="2">
    <location>
        <begin position="35"/>
        <end position="67"/>
    </location>
</feature>
<dbReference type="InterPro" id="IPR002110">
    <property type="entry name" value="Ankyrin_rpt"/>
</dbReference>
<dbReference type="Proteomes" id="UP000016560">
    <property type="component" value="Unassembled WGS sequence"/>
</dbReference>
<keyword evidence="4" id="KW-1185">Reference proteome</keyword>
<gene>
    <name evidence="3" type="ORF">PA6_045_00300</name>
</gene>
<dbReference type="PROSITE" id="PS50088">
    <property type="entry name" value="ANK_REPEAT"/>
    <property type="match status" value="2"/>
</dbReference>
<name>U2ZTD2_AQUA1</name>